<protein>
    <submittedName>
        <fullName evidence="2">Putative ABC transporter permease</fullName>
    </submittedName>
</protein>
<feature type="transmembrane region" description="Helical" evidence="1">
    <location>
        <begin position="128"/>
        <end position="154"/>
    </location>
</feature>
<accession>A0A060AE90</accession>
<geneLocation type="chloroplast" evidence="2"/>
<keyword evidence="2" id="KW-0934">Plastid</keyword>
<name>A0A060AE90_9RHOD</name>
<dbReference type="AlphaFoldDB" id="A0A060AE90"/>
<dbReference type="InterPro" id="IPR030802">
    <property type="entry name" value="Permease_MalE"/>
</dbReference>
<keyword evidence="2" id="KW-0150">Chloroplast</keyword>
<gene>
    <name evidence="2" type="primary">ycxr</name>
</gene>
<feature type="transmembrane region" description="Helical" evidence="1">
    <location>
        <begin position="217"/>
        <end position="239"/>
    </location>
</feature>
<sequence>MFKLIKFQTQIWAHLFHWRYPFMITWQASWIAEQSISLCCIHSFFLGMVLSLQLTKQLITLQATPILGAILGLTLIRELSPVLTAILLTARIASSYTSELASMCISEQFDALYLLQTHPFQLHIIPRYVACLIMLPLLTWFSFLTSLAACVFLTSFAYGVPVHLFLNSLRSGLTLWDLLACLLKAVLFGALLALVSCHYALSTRGGAKQMATSTTRAVVHVFIMILALDWLLSACFYPTSKMLLAP</sequence>
<dbReference type="PANTHER" id="PTHR30188:SF4">
    <property type="entry name" value="PROTEIN TRIGALACTOSYLDIACYLGLYCEROL 1, CHLOROPLASTIC"/>
    <property type="match status" value="1"/>
</dbReference>
<evidence type="ECO:0000313" key="2">
    <source>
        <dbReference type="EMBL" id="AIA61246.1"/>
    </source>
</evidence>
<dbReference type="GO" id="GO:0043190">
    <property type="term" value="C:ATP-binding cassette (ABC) transporter complex"/>
    <property type="evidence" value="ECO:0007669"/>
    <property type="project" value="InterPro"/>
</dbReference>
<keyword evidence="1" id="KW-0812">Transmembrane</keyword>
<proteinExistence type="predicted"/>
<keyword evidence="1" id="KW-0472">Membrane</keyword>
<dbReference type="EMBL" id="KJ569775">
    <property type="protein sequence ID" value="AIA61246.1"/>
    <property type="molecule type" value="Genomic_DNA"/>
</dbReference>
<dbReference type="Pfam" id="PF02405">
    <property type="entry name" value="MlaE"/>
    <property type="match status" value="1"/>
</dbReference>
<dbReference type="GO" id="GO:0005548">
    <property type="term" value="F:phospholipid transporter activity"/>
    <property type="evidence" value="ECO:0007669"/>
    <property type="project" value="TreeGrafter"/>
</dbReference>
<evidence type="ECO:0000256" key="1">
    <source>
        <dbReference type="SAM" id="Phobius"/>
    </source>
</evidence>
<feature type="transmembrane region" description="Helical" evidence="1">
    <location>
        <begin position="174"/>
        <end position="196"/>
    </location>
</feature>
<keyword evidence="1" id="KW-1133">Transmembrane helix</keyword>
<dbReference type="PANTHER" id="PTHR30188">
    <property type="entry name" value="ABC TRANSPORTER PERMEASE PROTEIN-RELATED"/>
    <property type="match status" value="1"/>
</dbReference>
<organism evidence="2">
    <name type="scientific">Cyanidiaceae sp. MX-AZ01</name>
    <dbReference type="NCBI Taxonomy" id="1503164"/>
    <lineage>
        <taxon>Eukaryota</taxon>
        <taxon>Rhodophyta</taxon>
        <taxon>Bangiophyceae</taxon>
        <taxon>Cyanidiales</taxon>
        <taxon>Cyanidiaceae</taxon>
    </lineage>
</organism>
<reference evidence="2" key="1">
    <citation type="submission" date="2014-03" db="EMBL/GenBank/DDBJ databases">
        <title>Metagenomic reconstruction of the complete chloroplast and mitochondrial genomes of a novel unicellular red alga from the Cyanidiaceae family.</title>
        <authorList>
            <person name="Servin-Garciduenas L.E."/>
            <person name="Martinez-Romero E."/>
        </authorList>
    </citation>
    <scope>NUCLEOTIDE SEQUENCE</scope>
    <source>
        <strain evidence="2">MX-AZ01</strain>
    </source>
</reference>